<dbReference type="AlphaFoldDB" id="A0A8C5RHX4"/>
<evidence type="ECO:0000313" key="4">
    <source>
        <dbReference type="Proteomes" id="UP000694406"/>
    </source>
</evidence>
<dbReference type="InterPro" id="IPR011162">
    <property type="entry name" value="MHC_I/II-like_Ag-recog"/>
</dbReference>
<dbReference type="Gene3D" id="3.10.320.10">
    <property type="entry name" value="Class II Histocompatibility Antigen, M Beta Chain, Chain B, domain 1"/>
    <property type="match status" value="1"/>
</dbReference>
<reference evidence="3" key="1">
    <citation type="submission" date="2025-08" db="UniProtKB">
        <authorList>
            <consortium name="Ensembl"/>
        </authorList>
    </citation>
    <scope>IDENTIFICATION</scope>
</reference>
<accession>A0A8C5RHX4</accession>
<keyword evidence="4" id="KW-1185">Reference proteome</keyword>
<dbReference type="SMART" id="SM00921">
    <property type="entry name" value="MHC_II_beta"/>
    <property type="match status" value="1"/>
</dbReference>
<protein>
    <recommendedName>
        <fullName evidence="2">MHC class II beta chain N-terminal domain-containing protein</fullName>
    </recommendedName>
</protein>
<name>A0A8C5RHX4_LATLA</name>
<feature type="domain" description="MHC class II beta chain N-terminal" evidence="2">
    <location>
        <begin position="19"/>
        <end position="80"/>
    </location>
</feature>
<dbReference type="Pfam" id="PF00969">
    <property type="entry name" value="MHC_II_beta"/>
    <property type="match status" value="1"/>
</dbReference>
<dbReference type="InterPro" id="IPR014745">
    <property type="entry name" value="MHC_II_a/b_N"/>
</dbReference>
<dbReference type="GeneTree" id="ENSGT00960000189152"/>
<dbReference type="GO" id="GO:0006955">
    <property type="term" value="P:immune response"/>
    <property type="evidence" value="ECO:0007669"/>
    <property type="project" value="InterPro"/>
</dbReference>
<dbReference type="SUPFAM" id="SSF54452">
    <property type="entry name" value="MHC antigen-recognition domain"/>
    <property type="match status" value="1"/>
</dbReference>
<dbReference type="GO" id="GO:0042613">
    <property type="term" value="C:MHC class II protein complex"/>
    <property type="evidence" value="ECO:0007669"/>
    <property type="project" value="InterPro"/>
</dbReference>
<sequence length="87" mass="10547">MALLPLLPLTSHFLLQQKDECSFLNGMQRVRFLQRYFYNWQEYVHFDSDLRKHMAVTALGEADNSRKLEEERKKVKVFFVDFNNYKI</sequence>
<keyword evidence="1" id="KW-0325">Glycoprotein</keyword>
<dbReference type="Proteomes" id="UP000694406">
    <property type="component" value="Unplaced"/>
</dbReference>
<proteinExistence type="predicted"/>
<evidence type="ECO:0000259" key="2">
    <source>
        <dbReference type="SMART" id="SM00921"/>
    </source>
</evidence>
<dbReference type="InterPro" id="IPR000353">
    <property type="entry name" value="MHC_II_b_N"/>
</dbReference>
<reference evidence="3" key="2">
    <citation type="submission" date="2025-09" db="UniProtKB">
        <authorList>
            <consortium name="Ensembl"/>
        </authorList>
    </citation>
    <scope>IDENTIFICATION</scope>
</reference>
<evidence type="ECO:0000313" key="3">
    <source>
        <dbReference type="Ensembl" id="ENSLLTP00000002991.1"/>
    </source>
</evidence>
<evidence type="ECO:0000256" key="1">
    <source>
        <dbReference type="ARBA" id="ARBA00023180"/>
    </source>
</evidence>
<dbReference type="GO" id="GO:0019882">
    <property type="term" value="P:antigen processing and presentation"/>
    <property type="evidence" value="ECO:0007669"/>
    <property type="project" value="InterPro"/>
</dbReference>
<dbReference type="Ensembl" id="ENSLLTT00000003114.1">
    <property type="protein sequence ID" value="ENSLLTP00000002991.1"/>
    <property type="gene ID" value="ENSLLTG00000002285.1"/>
</dbReference>
<organism evidence="3 4">
    <name type="scientific">Laticauda laticaudata</name>
    <name type="common">Blue-ringed sea krait</name>
    <name type="synonym">Blue-lipped sea krait</name>
    <dbReference type="NCBI Taxonomy" id="8630"/>
    <lineage>
        <taxon>Eukaryota</taxon>
        <taxon>Metazoa</taxon>
        <taxon>Chordata</taxon>
        <taxon>Craniata</taxon>
        <taxon>Vertebrata</taxon>
        <taxon>Euteleostomi</taxon>
        <taxon>Lepidosauria</taxon>
        <taxon>Squamata</taxon>
        <taxon>Bifurcata</taxon>
        <taxon>Unidentata</taxon>
        <taxon>Episquamata</taxon>
        <taxon>Toxicofera</taxon>
        <taxon>Serpentes</taxon>
        <taxon>Colubroidea</taxon>
        <taxon>Elapidae</taxon>
        <taxon>Laticaudinae</taxon>
        <taxon>Laticauda</taxon>
    </lineage>
</organism>